<feature type="signal peptide" evidence="2">
    <location>
        <begin position="1"/>
        <end position="32"/>
    </location>
</feature>
<proteinExistence type="predicted"/>
<comment type="caution">
    <text evidence="3">The sequence shown here is derived from an EMBL/GenBank/DDBJ whole genome shotgun (WGS) entry which is preliminary data.</text>
</comment>
<dbReference type="Proteomes" id="UP001589810">
    <property type="component" value="Unassembled WGS sequence"/>
</dbReference>
<name>A0ABV6MVU0_9PSEU</name>
<keyword evidence="1" id="KW-0812">Transmembrane</keyword>
<keyword evidence="1" id="KW-1133">Transmembrane helix</keyword>
<gene>
    <name evidence="3" type="ORF">ACFFH7_23035</name>
</gene>
<keyword evidence="4" id="KW-1185">Reference proteome</keyword>
<evidence type="ECO:0000313" key="3">
    <source>
        <dbReference type="EMBL" id="MFC0544399.1"/>
    </source>
</evidence>
<dbReference type="RefSeq" id="WP_273935889.1">
    <property type="nucleotide sequence ID" value="NZ_CP097263.1"/>
</dbReference>
<sequence>MRNQVRHLTRSTLTAACLLPATMLLTAGLAAAATETDAPVESRVPVTLDGVALIAILLGFGGLIAGLLRHRHRLAREAKAAAAAAKAVVEESAAAAAKSVPPAPLPTPSQL</sequence>
<evidence type="ECO:0000313" key="4">
    <source>
        <dbReference type="Proteomes" id="UP001589810"/>
    </source>
</evidence>
<protein>
    <submittedName>
        <fullName evidence="3">Uncharacterized protein</fullName>
    </submittedName>
</protein>
<feature type="transmembrane region" description="Helical" evidence="1">
    <location>
        <begin position="48"/>
        <end position="68"/>
    </location>
</feature>
<dbReference type="EMBL" id="JBHLUD010000007">
    <property type="protein sequence ID" value="MFC0544399.1"/>
    <property type="molecule type" value="Genomic_DNA"/>
</dbReference>
<reference evidence="3 4" key="1">
    <citation type="submission" date="2024-09" db="EMBL/GenBank/DDBJ databases">
        <authorList>
            <person name="Sun Q."/>
            <person name="Mori K."/>
        </authorList>
    </citation>
    <scope>NUCLEOTIDE SEQUENCE [LARGE SCALE GENOMIC DNA]</scope>
    <source>
        <strain evidence="3 4">TBRC 1432</strain>
    </source>
</reference>
<organism evidence="3 4">
    <name type="scientific">Kutzneria chonburiensis</name>
    <dbReference type="NCBI Taxonomy" id="1483604"/>
    <lineage>
        <taxon>Bacteria</taxon>
        <taxon>Bacillati</taxon>
        <taxon>Actinomycetota</taxon>
        <taxon>Actinomycetes</taxon>
        <taxon>Pseudonocardiales</taxon>
        <taxon>Pseudonocardiaceae</taxon>
        <taxon>Kutzneria</taxon>
    </lineage>
</organism>
<evidence type="ECO:0000256" key="1">
    <source>
        <dbReference type="SAM" id="Phobius"/>
    </source>
</evidence>
<accession>A0ABV6MVU0</accession>
<feature type="chain" id="PRO_5046790901" evidence="2">
    <location>
        <begin position="33"/>
        <end position="111"/>
    </location>
</feature>
<keyword evidence="1" id="KW-0472">Membrane</keyword>
<keyword evidence="2" id="KW-0732">Signal</keyword>
<evidence type="ECO:0000256" key="2">
    <source>
        <dbReference type="SAM" id="SignalP"/>
    </source>
</evidence>